<dbReference type="InterPro" id="IPR003140">
    <property type="entry name" value="PLipase/COase/thioEstase"/>
</dbReference>
<dbReference type="RefSeq" id="WP_246134851.1">
    <property type="nucleotide sequence ID" value="NZ_JOIJ01000004.1"/>
</dbReference>
<dbReference type="Pfam" id="PF02230">
    <property type="entry name" value="Abhydrolase_2"/>
    <property type="match status" value="1"/>
</dbReference>
<dbReference type="EMBL" id="VLJV01000001">
    <property type="protein sequence ID" value="TWH22680.1"/>
    <property type="molecule type" value="Genomic_DNA"/>
</dbReference>
<evidence type="ECO:0000256" key="1">
    <source>
        <dbReference type="ARBA" id="ARBA00006499"/>
    </source>
</evidence>
<dbReference type="InterPro" id="IPR050565">
    <property type="entry name" value="LYPA1-2/EST-like"/>
</dbReference>
<dbReference type="SUPFAM" id="SSF53474">
    <property type="entry name" value="alpha/beta-Hydrolases"/>
    <property type="match status" value="1"/>
</dbReference>
<organism evidence="4 5">
    <name type="scientific">Prauserella rugosa</name>
    <dbReference type="NCBI Taxonomy" id="43354"/>
    <lineage>
        <taxon>Bacteria</taxon>
        <taxon>Bacillati</taxon>
        <taxon>Actinomycetota</taxon>
        <taxon>Actinomycetes</taxon>
        <taxon>Pseudonocardiales</taxon>
        <taxon>Pseudonocardiaceae</taxon>
        <taxon>Prauserella</taxon>
    </lineage>
</organism>
<evidence type="ECO:0000256" key="2">
    <source>
        <dbReference type="ARBA" id="ARBA00022801"/>
    </source>
</evidence>
<evidence type="ECO:0000313" key="4">
    <source>
        <dbReference type="EMBL" id="TWH22680.1"/>
    </source>
</evidence>
<comment type="similarity">
    <text evidence="1">Belongs to the AB hydrolase superfamily. AB hydrolase 2 family.</text>
</comment>
<dbReference type="InterPro" id="IPR029058">
    <property type="entry name" value="AB_hydrolase_fold"/>
</dbReference>
<accession>A0A660CGT3</accession>
<evidence type="ECO:0000313" key="5">
    <source>
        <dbReference type="Proteomes" id="UP000317303"/>
    </source>
</evidence>
<name>A0A660CGT3_9PSEU</name>
<feature type="domain" description="Phospholipase/carboxylesterase/thioesterase" evidence="3">
    <location>
        <begin position="55"/>
        <end position="203"/>
    </location>
</feature>
<dbReference type="Gene3D" id="3.40.50.1820">
    <property type="entry name" value="alpha/beta hydrolase"/>
    <property type="match status" value="1"/>
</dbReference>
<evidence type="ECO:0000259" key="3">
    <source>
        <dbReference type="Pfam" id="PF02230"/>
    </source>
</evidence>
<reference evidence="4 5" key="1">
    <citation type="submission" date="2019-07" db="EMBL/GenBank/DDBJ databases">
        <title>R&amp;d 2014.</title>
        <authorList>
            <person name="Klenk H.-P."/>
        </authorList>
    </citation>
    <scope>NUCLEOTIDE SEQUENCE [LARGE SCALE GENOMIC DNA]</scope>
    <source>
        <strain evidence="4 5">DSM 43194</strain>
    </source>
</reference>
<keyword evidence="5" id="KW-1185">Reference proteome</keyword>
<keyword evidence="2" id="KW-0378">Hydrolase</keyword>
<dbReference type="AlphaFoldDB" id="A0A660CGT3"/>
<comment type="caution">
    <text evidence="4">The sequence shown here is derived from an EMBL/GenBank/DDBJ whole genome shotgun (WGS) entry which is preliminary data.</text>
</comment>
<protein>
    <submittedName>
        <fullName evidence="4">Phospholipase/carboxylesterase/glyoxalase family protein</fullName>
    </submittedName>
</protein>
<dbReference type="PANTHER" id="PTHR10655">
    <property type="entry name" value="LYSOPHOSPHOLIPASE-RELATED"/>
    <property type="match status" value="1"/>
</dbReference>
<proteinExistence type="inferred from homology"/>
<dbReference type="GO" id="GO:0016787">
    <property type="term" value="F:hydrolase activity"/>
    <property type="evidence" value="ECO:0007669"/>
    <property type="project" value="UniProtKB-KW"/>
</dbReference>
<sequence length="218" mass="23162">MTAAMHEWGADPDRAALAVLTVHGRGQDPSFMEETARRFGPVPVRFFAPEAEGNTWYPLSFLEPAERNEPALSRSLRVLDSAVDTLARAGFPAERVALWGFSQGACLASHLALTAPRSFAGLVLFTGGYIGTSPPAVAGDGPLRGVPTVMRSIEHDPWVPRYRVDETADLLRRAGARVDLRVDEGDEHIITDEACAAATTLLTTVANGSAGTAAGHAT</sequence>
<gene>
    <name evidence="4" type="ORF">JD82_04570</name>
</gene>
<dbReference type="Proteomes" id="UP000317303">
    <property type="component" value="Unassembled WGS sequence"/>
</dbReference>
<dbReference type="PANTHER" id="PTHR10655:SF17">
    <property type="entry name" value="LYSOPHOSPHOLIPASE-LIKE PROTEIN 1"/>
    <property type="match status" value="1"/>
</dbReference>